<dbReference type="EMBL" id="JBAHVJ010000011">
    <property type="protein sequence ID" value="MEJ4100734.1"/>
    <property type="molecule type" value="Genomic_DNA"/>
</dbReference>
<sequence>MSDLVDILRGWRSELEAAGRAKGTISLRLGHARSCVETIGKPVSAVTRRDLVRYLADRPWGAQARRSGRASIRLFWRWMAREGIVPVDVACDLPTITLPRAVPRPIPDVYIMESIRQAPPMIQLAIELMAMCGLRRGECARVRAGDVEPVGQGWCLRVEGKGGHMRMVPCPPHLAHRIRAAGGWVFPGGQNGHISPGWLGKLISAHLPEGYTPHKLRHRYATVAYGDSHDLRAVQSLLGHATVATTQVYAAVSGDSAHAAAAATWRIAC</sequence>
<dbReference type="InterPro" id="IPR013762">
    <property type="entry name" value="Integrase-like_cat_sf"/>
</dbReference>
<accession>A0ABU8P0E8</accession>
<dbReference type="Gene3D" id="1.10.443.10">
    <property type="entry name" value="Intergrase catalytic core"/>
    <property type="match status" value="1"/>
</dbReference>
<evidence type="ECO:0000259" key="2">
    <source>
        <dbReference type="PROSITE" id="PS51898"/>
    </source>
</evidence>
<keyword evidence="4" id="KW-1185">Reference proteome</keyword>
<dbReference type="SUPFAM" id="SSF56349">
    <property type="entry name" value="DNA breaking-rejoining enzymes"/>
    <property type="match status" value="1"/>
</dbReference>
<evidence type="ECO:0000313" key="3">
    <source>
        <dbReference type="EMBL" id="MEJ4100734.1"/>
    </source>
</evidence>
<dbReference type="Pfam" id="PF00589">
    <property type="entry name" value="Phage_integrase"/>
    <property type="match status" value="1"/>
</dbReference>
<dbReference type="PANTHER" id="PTHR30349">
    <property type="entry name" value="PHAGE INTEGRASE-RELATED"/>
    <property type="match status" value="1"/>
</dbReference>
<organism evidence="3 4">
    <name type="scientific">Corynebacterium mastitidis</name>
    <dbReference type="NCBI Taxonomy" id="161890"/>
    <lineage>
        <taxon>Bacteria</taxon>
        <taxon>Bacillati</taxon>
        <taxon>Actinomycetota</taxon>
        <taxon>Actinomycetes</taxon>
        <taxon>Mycobacteriales</taxon>
        <taxon>Corynebacteriaceae</taxon>
        <taxon>Corynebacterium</taxon>
    </lineage>
</organism>
<dbReference type="InterPro" id="IPR050090">
    <property type="entry name" value="Tyrosine_recombinase_XerCD"/>
</dbReference>
<dbReference type="InterPro" id="IPR002104">
    <property type="entry name" value="Integrase_catalytic"/>
</dbReference>
<dbReference type="RefSeq" id="WP_337891380.1">
    <property type="nucleotide sequence ID" value="NZ_JBAHVJ010000011.1"/>
</dbReference>
<name>A0ABU8P0E8_9CORY</name>
<evidence type="ECO:0000256" key="1">
    <source>
        <dbReference type="ARBA" id="ARBA00023172"/>
    </source>
</evidence>
<dbReference type="InterPro" id="IPR011010">
    <property type="entry name" value="DNA_brk_join_enz"/>
</dbReference>
<proteinExistence type="predicted"/>
<dbReference type="PANTHER" id="PTHR30349:SF64">
    <property type="entry name" value="PROPHAGE INTEGRASE INTD-RELATED"/>
    <property type="match status" value="1"/>
</dbReference>
<protein>
    <submittedName>
        <fullName evidence="3">Tyrosine-type recombinase/integrase</fullName>
    </submittedName>
</protein>
<reference evidence="3 4" key="1">
    <citation type="submission" date="2024-02" db="EMBL/GenBank/DDBJ databases">
        <title>Whole genome sequencing and characterization of Corynebacterium isolated from the ocular surface of dry eye disease sufferers.</title>
        <authorList>
            <person name="Naqvi M."/>
        </authorList>
    </citation>
    <scope>NUCLEOTIDE SEQUENCE [LARGE SCALE GENOMIC DNA]</scope>
    <source>
        <strain evidence="3 4">PCRF</strain>
    </source>
</reference>
<feature type="domain" description="Tyr recombinase" evidence="2">
    <location>
        <begin position="101"/>
        <end position="264"/>
    </location>
</feature>
<evidence type="ECO:0000313" key="4">
    <source>
        <dbReference type="Proteomes" id="UP001359781"/>
    </source>
</evidence>
<dbReference type="Proteomes" id="UP001359781">
    <property type="component" value="Unassembled WGS sequence"/>
</dbReference>
<gene>
    <name evidence="3" type="ORF">V5S96_10260</name>
</gene>
<comment type="caution">
    <text evidence="3">The sequence shown here is derived from an EMBL/GenBank/DDBJ whole genome shotgun (WGS) entry which is preliminary data.</text>
</comment>
<keyword evidence="1" id="KW-0233">DNA recombination</keyword>
<dbReference type="PROSITE" id="PS51898">
    <property type="entry name" value="TYR_RECOMBINASE"/>
    <property type="match status" value="1"/>
</dbReference>